<protein>
    <submittedName>
        <fullName evidence="1">Uncharacterized protein</fullName>
    </submittedName>
</protein>
<organism evidence="1 2">
    <name type="scientific">Tsukamurella strandjordii</name>
    <dbReference type="NCBI Taxonomy" id="147577"/>
    <lineage>
        <taxon>Bacteria</taxon>
        <taxon>Bacillati</taxon>
        <taxon>Actinomycetota</taxon>
        <taxon>Actinomycetes</taxon>
        <taxon>Mycobacteriales</taxon>
        <taxon>Tsukamurellaceae</taxon>
        <taxon>Tsukamurella</taxon>
    </lineage>
</organism>
<proteinExistence type="predicted"/>
<name>A0AA90NGY6_9ACTN</name>
<dbReference type="Proteomes" id="UP001178281">
    <property type="component" value="Unassembled WGS sequence"/>
</dbReference>
<accession>A0AA90NGY6</accession>
<reference evidence="1" key="1">
    <citation type="submission" date="2023-08" db="EMBL/GenBank/DDBJ databases">
        <title>The draft genome of Tsukamurella strandjordii strain 050030.</title>
        <authorList>
            <person name="Zhao F."/>
            <person name="Feng Y."/>
            <person name="Zong Z."/>
        </authorList>
    </citation>
    <scope>NUCLEOTIDE SEQUENCE</scope>
    <source>
        <strain evidence="1">050030</strain>
    </source>
</reference>
<dbReference type="RefSeq" id="WP_305111090.1">
    <property type="nucleotide sequence ID" value="NZ_JAUTIX010000003.1"/>
</dbReference>
<comment type="caution">
    <text evidence="1">The sequence shown here is derived from an EMBL/GenBank/DDBJ whole genome shotgun (WGS) entry which is preliminary data.</text>
</comment>
<evidence type="ECO:0000313" key="1">
    <source>
        <dbReference type="EMBL" id="MDP0398126.1"/>
    </source>
</evidence>
<sequence length="149" mass="16020">MSWRDDASPHTQADLDSLLNDSVEAAAGVLERGDTLTPFSLAIAVDGSRSMRKLDTSVSATDEDTNIGRLTLAGDRELLRARAVTLDVRVVGAGTDALKIIVEHRDGQAFDVVVPYVDREDTFMIDSDSMTVSQGVQRLWRASGATPSA</sequence>
<gene>
    <name evidence="1" type="ORF">Q7X28_09320</name>
</gene>
<evidence type="ECO:0000313" key="2">
    <source>
        <dbReference type="Proteomes" id="UP001178281"/>
    </source>
</evidence>
<keyword evidence="2" id="KW-1185">Reference proteome</keyword>
<dbReference type="AlphaFoldDB" id="A0AA90NGY6"/>
<dbReference type="EMBL" id="JAUTIX010000003">
    <property type="protein sequence ID" value="MDP0398126.1"/>
    <property type="molecule type" value="Genomic_DNA"/>
</dbReference>